<dbReference type="Gene3D" id="1.20.120.1750">
    <property type="match status" value="1"/>
</dbReference>
<reference evidence="12" key="1">
    <citation type="submission" date="2021-02" db="EMBL/GenBank/DDBJ databases">
        <authorList>
            <person name="Nowell W R."/>
        </authorList>
    </citation>
    <scope>NUCLEOTIDE SEQUENCE</scope>
</reference>
<dbReference type="GO" id="GO:0061630">
    <property type="term" value="F:ubiquitin protein ligase activity"/>
    <property type="evidence" value="ECO:0007669"/>
    <property type="project" value="UniProtKB-EC"/>
</dbReference>
<dbReference type="PROSITE" id="PS50089">
    <property type="entry name" value="ZF_RING_2"/>
    <property type="match status" value="1"/>
</dbReference>
<gene>
    <name evidence="12" type="ORF">GRG538_LOCUS18120</name>
    <name evidence="13" type="ORF">QYT958_LOCUS12999</name>
</gene>
<dbReference type="PROSITE" id="PS00028">
    <property type="entry name" value="ZINC_FINGER_C2H2_1"/>
    <property type="match status" value="1"/>
</dbReference>
<evidence type="ECO:0000256" key="3">
    <source>
        <dbReference type="ARBA" id="ARBA00022679"/>
    </source>
</evidence>
<comment type="catalytic activity">
    <reaction evidence="1">
        <text>[E2 ubiquitin-conjugating enzyme]-S-ubiquitinyl-L-cysteine + [acceptor protein]-L-lysine = [E2 ubiquitin-conjugating enzyme]-L-cysteine + [acceptor protein]-N(6)-ubiquitinyl-L-lysine.</text>
        <dbReference type="EC" id="2.3.2.31"/>
    </reaction>
</comment>
<dbReference type="PROSITE" id="PS00518">
    <property type="entry name" value="ZF_RING_1"/>
    <property type="match status" value="1"/>
</dbReference>
<sequence length="347" mass="40104">MLENFLNKTDITSQDSMPCTIESWQISTENRTNLEQACVVCMELKLPEDFQTCYNSNCTHTDRTICDNCMYKYVHNNWNIGYDIYCPECSIPLSHMAVKLILFNYDDTNLYERYTKFELDRILEQNPEFVWCAHGCGSGQLNEGATMNNTIQCVNCHKLTCFTHKCPWHDGMTCDEYDMPRINGEVHASQRWISVHTKECPKCHSHIEKNEGCDHMTCFKCKHEFCWECLVSYSGIKRHGAYLHNRKCKHYPTTDTPIFRRNDIQTLTHDTNVTVQKVNNELVALTETIIGNIIHSGTLETVGPLTTLPYIQPVESEIFTATTVHVMHDDNRNMTVGYASRITPRNT</sequence>
<evidence type="ECO:0000259" key="10">
    <source>
        <dbReference type="PROSITE" id="PS50089"/>
    </source>
</evidence>
<dbReference type="InterPro" id="IPR017907">
    <property type="entry name" value="Znf_RING_CS"/>
</dbReference>
<dbReference type="InterPro" id="IPR001841">
    <property type="entry name" value="Znf_RING"/>
</dbReference>
<dbReference type="Pfam" id="PF01485">
    <property type="entry name" value="IBR"/>
    <property type="match status" value="1"/>
</dbReference>
<dbReference type="Pfam" id="PF22191">
    <property type="entry name" value="IBR_1"/>
    <property type="match status" value="1"/>
</dbReference>
<dbReference type="EMBL" id="CAJNYT010002963">
    <property type="protein sequence ID" value="CAF3509790.1"/>
    <property type="molecule type" value="Genomic_DNA"/>
</dbReference>
<dbReference type="Proteomes" id="UP000663872">
    <property type="component" value="Unassembled WGS sequence"/>
</dbReference>
<evidence type="ECO:0000256" key="6">
    <source>
        <dbReference type="ARBA" id="ARBA00022771"/>
    </source>
</evidence>
<comment type="caution">
    <text evidence="12">The sequence shown here is derived from an EMBL/GenBank/DDBJ whole genome shotgun (WGS) entry which is preliminary data.</text>
</comment>
<keyword evidence="8" id="KW-0862">Zinc</keyword>
<protein>
    <recommendedName>
        <fullName evidence="2">RBR-type E3 ubiquitin transferase</fullName>
        <ecNumber evidence="2">2.3.2.31</ecNumber>
    </recommendedName>
</protein>
<name>A0A818HJI7_9BILA</name>
<dbReference type="InterPro" id="IPR044066">
    <property type="entry name" value="TRIAD_supradom"/>
</dbReference>
<evidence type="ECO:0000256" key="7">
    <source>
        <dbReference type="ARBA" id="ARBA00022786"/>
    </source>
</evidence>
<feature type="domain" description="RING-type" evidence="10">
    <location>
        <begin position="38"/>
        <end position="90"/>
    </location>
</feature>
<keyword evidence="4" id="KW-0479">Metal-binding</keyword>
<evidence type="ECO:0000313" key="13">
    <source>
        <dbReference type="EMBL" id="CAF4623347.1"/>
    </source>
</evidence>
<evidence type="ECO:0000256" key="5">
    <source>
        <dbReference type="ARBA" id="ARBA00022737"/>
    </source>
</evidence>
<keyword evidence="7" id="KW-0833">Ubl conjugation pathway</keyword>
<accession>A0A818HJI7</accession>
<dbReference type="EC" id="2.3.2.31" evidence="2"/>
<keyword evidence="5" id="KW-0677">Repeat</keyword>
<evidence type="ECO:0000256" key="9">
    <source>
        <dbReference type="PROSITE-ProRule" id="PRU00175"/>
    </source>
</evidence>
<keyword evidence="6 9" id="KW-0863">Zinc-finger</keyword>
<evidence type="ECO:0000313" key="14">
    <source>
        <dbReference type="Proteomes" id="UP000663872"/>
    </source>
</evidence>
<dbReference type="AlphaFoldDB" id="A0A818HJI7"/>
<dbReference type="InterPro" id="IPR013087">
    <property type="entry name" value="Znf_C2H2_type"/>
</dbReference>
<dbReference type="InterPro" id="IPR013083">
    <property type="entry name" value="Znf_RING/FYVE/PHD"/>
</dbReference>
<evidence type="ECO:0000256" key="4">
    <source>
        <dbReference type="ARBA" id="ARBA00022723"/>
    </source>
</evidence>
<evidence type="ECO:0000256" key="1">
    <source>
        <dbReference type="ARBA" id="ARBA00001798"/>
    </source>
</evidence>
<dbReference type="SMART" id="SM00647">
    <property type="entry name" value="IBR"/>
    <property type="match status" value="2"/>
</dbReference>
<evidence type="ECO:0000256" key="8">
    <source>
        <dbReference type="ARBA" id="ARBA00022833"/>
    </source>
</evidence>
<evidence type="ECO:0000313" key="12">
    <source>
        <dbReference type="EMBL" id="CAF3509790.1"/>
    </source>
</evidence>
<dbReference type="Gene3D" id="3.30.40.10">
    <property type="entry name" value="Zinc/RING finger domain, C3HC4 (zinc finger)"/>
    <property type="match status" value="1"/>
</dbReference>
<dbReference type="PANTHER" id="PTHR11685">
    <property type="entry name" value="RBR FAMILY RING FINGER AND IBR DOMAIN-CONTAINING"/>
    <property type="match status" value="1"/>
</dbReference>
<dbReference type="Proteomes" id="UP000663848">
    <property type="component" value="Unassembled WGS sequence"/>
</dbReference>
<dbReference type="GO" id="GO:0008270">
    <property type="term" value="F:zinc ion binding"/>
    <property type="evidence" value="ECO:0007669"/>
    <property type="project" value="UniProtKB-KW"/>
</dbReference>
<evidence type="ECO:0000259" key="11">
    <source>
        <dbReference type="PROSITE" id="PS51873"/>
    </source>
</evidence>
<feature type="domain" description="RING-type" evidence="11">
    <location>
        <begin position="34"/>
        <end position="248"/>
    </location>
</feature>
<proteinExistence type="predicted"/>
<dbReference type="InterPro" id="IPR002867">
    <property type="entry name" value="IBR_dom"/>
</dbReference>
<dbReference type="SUPFAM" id="SSF57850">
    <property type="entry name" value="RING/U-box"/>
    <property type="match status" value="3"/>
</dbReference>
<dbReference type="EMBL" id="CAJOBR010001627">
    <property type="protein sequence ID" value="CAF4623347.1"/>
    <property type="molecule type" value="Genomic_DNA"/>
</dbReference>
<dbReference type="PROSITE" id="PS51873">
    <property type="entry name" value="TRIAD"/>
    <property type="match status" value="1"/>
</dbReference>
<dbReference type="GO" id="GO:0016567">
    <property type="term" value="P:protein ubiquitination"/>
    <property type="evidence" value="ECO:0007669"/>
    <property type="project" value="InterPro"/>
</dbReference>
<evidence type="ECO:0000256" key="2">
    <source>
        <dbReference type="ARBA" id="ARBA00012251"/>
    </source>
</evidence>
<keyword evidence="3" id="KW-0808">Transferase</keyword>
<organism evidence="12 14">
    <name type="scientific">Rotaria socialis</name>
    <dbReference type="NCBI Taxonomy" id="392032"/>
    <lineage>
        <taxon>Eukaryota</taxon>
        <taxon>Metazoa</taxon>
        <taxon>Spiralia</taxon>
        <taxon>Gnathifera</taxon>
        <taxon>Rotifera</taxon>
        <taxon>Eurotatoria</taxon>
        <taxon>Bdelloidea</taxon>
        <taxon>Philodinida</taxon>
        <taxon>Philodinidae</taxon>
        <taxon>Rotaria</taxon>
    </lineage>
</organism>
<dbReference type="InterPro" id="IPR031127">
    <property type="entry name" value="E3_UB_ligase_RBR"/>
</dbReference>